<dbReference type="Pfam" id="PF00355">
    <property type="entry name" value="Rieske"/>
    <property type="match status" value="1"/>
</dbReference>
<accession>A0ABT1KAU6</accession>
<name>A0ABT1KAU6_9ACTN</name>
<keyword evidence="6" id="KW-0411">Iron-sulfur</keyword>
<dbReference type="InterPro" id="IPR017941">
    <property type="entry name" value="Rieske_2Fe-2S"/>
</dbReference>
<dbReference type="PRINTS" id="PR00162">
    <property type="entry name" value="RIESKE"/>
</dbReference>
<evidence type="ECO:0000256" key="6">
    <source>
        <dbReference type="ARBA" id="ARBA00023014"/>
    </source>
</evidence>
<proteinExistence type="predicted"/>
<evidence type="ECO:0000313" key="11">
    <source>
        <dbReference type="EMBL" id="MCP2350802.1"/>
    </source>
</evidence>
<comment type="cofactor">
    <cofactor evidence="9">
        <name>[2Fe-2S] cluster</name>
        <dbReference type="ChEBI" id="CHEBI:190135"/>
    </cofactor>
</comment>
<keyword evidence="3" id="KW-0001">2Fe-2S</keyword>
<dbReference type="CDD" id="cd03467">
    <property type="entry name" value="Rieske"/>
    <property type="match status" value="1"/>
</dbReference>
<evidence type="ECO:0000256" key="3">
    <source>
        <dbReference type="ARBA" id="ARBA00022714"/>
    </source>
</evidence>
<gene>
    <name evidence="11" type="ORF">HD595_006924</name>
</gene>
<keyword evidence="4" id="KW-0479">Metal-binding</keyword>
<evidence type="ECO:0000256" key="9">
    <source>
        <dbReference type="ARBA" id="ARBA00034078"/>
    </source>
</evidence>
<dbReference type="PANTHER" id="PTHR10134">
    <property type="entry name" value="CYTOCHROME B-C1 COMPLEX SUBUNIT RIESKE, MITOCHONDRIAL"/>
    <property type="match status" value="1"/>
</dbReference>
<comment type="function">
    <text evidence="1">Iron-sulfur subunit of the cytochrome bc1 complex, an essential component of the respiratory electron transport chain required for ATP synthesis. The bc1 complex catalyzes the oxidation of menaquinol and the reduction of cytochrome c in the respiratory chain. The bc1 complex operates through a Q-cycle mechanism that couples electron transfer to generation of the proton gradient that drives ATP synthesis.</text>
</comment>
<keyword evidence="12" id="KW-1185">Reference proteome</keyword>
<dbReference type="InterPro" id="IPR005805">
    <property type="entry name" value="Rieske_Fe-S_prot_C"/>
</dbReference>
<comment type="caution">
    <text evidence="11">The sequence shown here is derived from an EMBL/GenBank/DDBJ whole genome shotgun (WGS) entry which is preliminary data.</text>
</comment>
<evidence type="ECO:0000313" key="12">
    <source>
        <dbReference type="Proteomes" id="UP001320766"/>
    </source>
</evidence>
<dbReference type="InterPro" id="IPR036922">
    <property type="entry name" value="Rieske_2Fe-2S_sf"/>
</dbReference>
<dbReference type="PROSITE" id="PS51296">
    <property type="entry name" value="RIESKE"/>
    <property type="match status" value="1"/>
</dbReference>
<dbReference type="InterPro" id="IPR014349">
    <property type="entry name" value="Rieske_Fe-S_prot"/>
</dbReference>
<evidence type="ECO:0000256" key="8">
    <source>
        <dbReference type="ARBA" id="ARBA00029586"/>
    </source>
</evidence>
<evidence type="ECO:0000256" key="1">
    <source>
        <dbReference type="ARBA" id="ARBA00002494"/>
    </source>
</evidence>
<feature type="domain" description="Rieske" evidence="10">
    <location>
        <begin position="60"/>
        <end position="152"/>
    </location>
</feature>
<evidence type="ECO:0000256" key="2">
    <source>
        <dbReference type="ARBA" id="ARBA00015816"/>
    </source>
</evidence>
<evidence type="ECO:0000256" key="4">
    <source>
        <dbReference type="ARBA" id="ARBA00022723"/>
    </source>
</evidence>
<sequence length="153" mass="15272">MRGSERGFAMPAIEEGPGDARGVGRREALGIAGAAVCGLAVAGCGAGGQETAPVQSVKGQVLAKTADVPVGGGTFVEQWKIMVTQPAEGVFKAFSAICPHRGCAVGSPRDSVMTCPCHGSEFAADSGKCLKGPATAPLTAYQVKVVGDGVVVV</sequence>
<organism evidence="11 12">
    <name type="scientific">Nonomuraea roseoviolacea subsp. carminata</name>
    <dbReference type="NCBI Taxonomy" id="160689"/>
    <lineage>
        <taxon>Bacteria</taxon>
        <taxon>Bacillati</taxon>
        <taxon>Actinomycetota</taxon>
        <taxon>Actinomycetes</taxon>
        <taxon>Streptosporangiales</taxon>
        <taxon>Streptosporangiaceae</taxon>
        <taxon>Nonomuraea</taxon>
    </lineage>
</organism>
<evidence type="ECO:0000256" key="7">
    <source>
        <dbReference type="ARBA" id="ARBA00023157"/>
    </source>
</evidence>
<dbReference type="SUPFAM" id="SSF50022">
    <property type="entry name" value="ISP domain"/>
    <property type="match status" value="1"/>
</dbReference>
<evidence type="ECO:0000256" key="5">
    <source>
        <dbReference type="ARBA" id="ARBA00023004"/>
    </source>
</evidence>
<dbReference type="EMBL" id="JAMZEC010000001">
    <property type="protein sequence ID" value="MCP2350802.1"/>
    <property type="molecule type" value="Genomic_DNA"/>
</dbReference>
<reference evidence="11 12" key="1">
    <citation type="submission" date="2022-06" db="EMBL/GenBank/DDBJ databases">
        <title>Sequencing the genomes of 1000 actinobacteria strains.</title>
        <authorList>
            <person name="Klenk H.-P."/>
        </authorList>
    </citation>
    <scope>NUCLEOTIDE SEQUENCE [LARGE SCALE GENOMIC DNA]</scope>
    <source>
        <strain evidence="11 12">DSM 44170</strain>
    </source>
</reference>
<dbReference type="Gene3D" id="2.102.10.10">
    <property type="entry name" value="Rieske [2Fe-2S] iron-sulphur domain"/>
    <property type="match status" value="1"/>
</dbReference>
<dbReference type="Proteomes" id="UP001320766">
    <property type="component" value="Unassembled WGS sequence"/>
</dbReference>
<dbReference type="RefSeq" id="WP_253776505.1">
    <property type="nucleotide sequence ID" value="NZ_BAAAVE010000010.1"/>
</dbReference>
<protein>
    <recommendedName>
        <fullName evidence="2">Cytochrome bc1 complex Rieske iron-sulfur subunit</fullName>
    </recommendedName>
    <alternativeName>
        <fullName evidence="8">Cytochrome bc1 reductase complex subunit QcrA</fullName>
    </alternativeName>
</protein>
<keyword evidence="5" id="KW-0408">Iron</keyword>
<evidence type="ECO:0000259" key="10">
    <source>
        <dbReference type="PROSITE" id="PS51296"/>
    </source>
</evidence>
<keyword evidence="7" id="KW-1015">Disulfide bond</keyword>